<dbReference type="SUPFAM" id="SSF55424">
    <property type="entry name" value="FAD/NAD-linked reductases, dimerisation (C-terminal) domain"/>
    <property type="match status" value="1"/>
</dbReference>
<dbReference type="PANTHER" id="PTHR43014:SF4">
    <property type="entry name" value="PYRIDINE NUCLEOTIDE-DISULFIDE OXIDOREDUCTASE RCLA-RELATED"/>
    <property type="match status" value="1"/>
</dbReference>
<dbReference type="InterPro" id="IPR023753">
    <property type="entry name" value="FAD/NAD-binding_dom"/>
</dbReference>
<keyword evidence="5" id="KW-0521">NADP</keyword>
<comment type="similarity">
    <text evidence="2 9">Belongs to the class-I pyridine nucleotide-disulfide oxidoreductase family.</text>
</comment>
<dbReference type="PRINTS" id="PR00411">
    <property type="entry name" value="PNDRDTASEI"/>
</dbReference>
<dbReference type="SUPFAM" id="SSF51971">
    <property type="entry name" value="Nucleotide-binding domain"/>
    <property type="match status" value="1"/>
</dbReference>
<evidence type="ECO:0000256" key="1">
    <source>
        <dbReference type="ARBA" id="ARBA00001974"/>
    </source>
</evidence>
<keyword evidence="7" id="KW-1015">Disulfide bond</keyword>
<name>A0A8G2FXZ9_PICTO</name>
<keyword evidence="3 9" id="KW-0285">Flavoprotein</keyword>
<dbReference type="Proteomes" id="UP000192315">
    <property type="component" value="Unassembled WGS sequence"/>
</dbReference>
<evidence type="ECO:0000256" key="3">
    <source>
        <dbReference type="ARBA" id="ARBA00022630"/>
    </source>
</evidence>
<comment type="caution">
    <text evidence="12">The sequence shown here is derived from an EMBL/GenBank/DDBJ whole genome shotgun (WGS) entry which is preliminary data.</text>
</comment>
<dbReference type="InterPro" id="IPR016156">
    <property type="entry name" value="FAD/NAD-linked_Rdtase_dimer_sf"/>
</dbReference>
<dbReference type="PROSITE" id="PS00076">
    <property type="entry name" value="PYRIDINE_REDOX_1"/>
    <property type="match status" value="1"/>
</dbReference>
<dbReference type="InterPro" id="IPR012999">
    <property type="entry name" value="Pyr_OxRdtase_I_AS"/>
</dbReference>
<dbReference type="InterPro" id="IPR036188">
    <property type="entry name" value="FAD/NAD-bd_sf"/>
</dbReference>
<keyword evidence="13" id="KW-1185">Reference proteome</keyword>
<dbReference type="EMBL" id="FWYE01000005">
    <property type="protein sequence ID" value="SMD31609.1"/>
    <property type="molecule type" value="Genomic_DNA"/>
</dbReference>
<protein>
    <submittedName>
        <fullName evidence="12">Mercuric reductase</fullName>
    </submittedName>
</protein>
<feature type="domain" description="FAD/NAD(P)-binding" evidence="11">
    <location>
        <begin position="5"/>
        <end position="309"/>
    </location>
</feature>
<evidence type="ECO:0000313" key="12">
    <source>
        <dbReference type="EMBL" id="SMD31609.1"/>
    </source>
</evidence>
<dbReference type="PIRSF" id="PIRSF000350">
    <property type="entry name" value="Mercury_reductase_MerA"/>
    <property type="match status" value="1"/>
</dbReference>
<dbReference type="Gene3D" id="3.50.50.60">
    <property type="entry name" value="FAD/NAD(P)-binding domain"/>
    <property type="match status" value="2"/>
</dbReference>
<sequence>MNDYDLGIIGWGAAGFAAAIRASELTYNGMRIALIGNGDLGGTCVNVGCVPSKYLIEASKEYNHALKPRYPGISSSAGVNFHELMSSLRSFVLKSRENKYTNVIKNFHNIDLYRGKASFISKNEVMVNNIKIRATNFIIATGSRPYIPENIKNYITSDDLWSLDEIPKRLAIIGSGAVAMEMAYAFSNFGSDVYVFNRSNHVLKNFDSDINKMLIDHMKGLGVKFIFGDIKEADHDYVISDRKYSGFDKILAATSRVPNIDINLEAASVDYKNGIIVDDHLRTSNKMIYAAGDCVDQRFQLETLAGREGVIAVENILGLDRSIDLINVPWAVFTEPNVASAGYTERELKKYKKRVLYLKNVVKSNILMEDGLVKMLTDDEDHVLGVQIFAPYAAEFIPEAYNIIKNHGKYSDFIEAMHVFPTVSESLKITAQSFIRDVSMMSCCME</sequence>
<keyword evidence="6 9" id="KW-0560">Oxidoreductase</keyword>
<dbReference type="PRINTS" id="PR00368">
    <property type="entry name" value="FADPNR"/>
</dbReference>
<dbReference type="GO" id="GO:0003955">
    <property type="term" value="F:NAD(P)H dehydrogenase (quinone) activity"/>
    <property type="evidence" value="ECO:0007669"/>
    <property type="project" value="TreeGrafter"/>
</dbReference>
<keyword evidence="4 9" id="KW-0274">FAD</keyword>
<dbReference type="PANTHER" id="PTHR43014">
    <property type="entry name" value="MERCURIC REDUCTASE"/>
    <property type="match status" value="1"/>
</dbReference>
<evidence type="ECO:0000256" key="6">
    <source>
        <dbReference type="ARBA" id="ARBA00023002"/>
    </source>
</evidence>
<dbReference type="AlphaFoldDB" id="A0A8G2FXZ9"/>
<dbReference type="RefSeq" id="WP_084273264.1">
    <property type="nucleotide sequence ID" value="NZ_FWYE01000005.1"/>
</dbReference>
<evidence type="ECO:0000313" key="13">
    <source>
        <dbReference type="Proteomes" id="UP000192315"/>
    </source>
</evidence>
<gene>
    <name evidence="12" type="ORF">SAMN02745355_1567</name>
</gene>
<evidence type="ECO:0000256" key="8">
    <source>
        <dbReference type="ARBA" id="ARBA00023284"/>
    </source>
</evidence>
<dbReference type="InterPro" id="IPR004099">
    <property type="entry name" value="Pyr_nucl-diS_OxRdtase_dimer"/>
</dbReference>
<evidence type="ECO:0000256" key="2">
    <source>
        <dbReference type="ARBA" id="ARBA00007532"/>
    </source>
</evidence>
<evidence type="ECO:0000259" key="10">
    <source>
        <dbReference type="Pfam" id="PF02852"/>
    </source>
</evidence>
<dbReference type="Gene3D" id="3.30.390.30">
    <property type="match status" value="1"/>
</dbReference>
<organism evidence="12 13">
    <name type="scientific">Picrophilus torridus (strain ATCC 700027 / DSM 9790 / JCM 10055 / NBRC 100828 / KAW 2/3)</name>
    <dbReference type="NCBI Taxonomy" id="1122961"/>
    <lineage>
        <taxon>Archaea</taxon>
        <taxon>Methanobacteriati</taxon>
        <taxon>Thermoplasmatota</taxon>
        <taxon>Thermoplasmata</taxon>
        <taxon>Thermoplasmatales</taxon>
        <taxon>Picrophilaceae</taxon>
        <taxon>Picrophilus</taxon>
    </lineage>
</organism>
<dbReference type="InterPro" id="IPR001100">
    <property type="entry name" value="Pyr_nuc-diS_OxRdtase"/>
</dbReference>
<evidence type="ECO:0000256" key="7">
    <source>
        <dbReference type="ARBA" id="ARBA00023157"/>
    </source>
</evidence>
<evidence type="ECO:0000259" key="11">
    <source>
        <dbReference type="Pfam" id="PF07992"/>
    </source>
</evidence>
<proteinExistence type="inferred from homology"/>
<accession>A0A8G2FXZ9</accession>
<evidence type="ECO:0000256" key="9">
    <source>
        <dbReference type="RuleBase" id="RU003691"/>
    </source>
</evidence>
<feature type="domain" description="Pyridine nucleotide-disulphide oxidoreductase dimerisation" evidence="10">
    <location>
        <begin position="328"/>
        <end position="428"/>
    </location>
</feature>
<evidence type="ECO:0000256" key="4">
    <source>
        <dbReference type="ARBA" id="ARBA00022827"/>
    </source>
</evidence>
<evidence type="ECO:0000256" key="5">
    <source>
        <dbReference type="ARBA" id="ARBA00022857"/>
    </source>
</evidence>
<dbReference type="SUPFAM" id="SSF51905">
    <property type="entry name" value="FAD/NAD(P)-binding domain"/>
    <property type="match status" value="1"/>
</dbReference>
<reference evidence="12 13" key="1">
    <citation type="submission" date="2017-04" db="EMBL/GenBank/DDBJ databases">
        <authorList>
            <person name="Varghese N."/>
            <person name="Submissions S."/>
        </authorList>
    </citation>
    <scope>NUCLEOTIDE SEQUENCE [LARGE SCALE GENOMIC DNA]</scope>
    <source>
        <strain evidence="12 13">DSM 9789</strain>
    </source>
</reference>
<dbReference type="GO" id="GO:0016668">
    <property type="term" value="F:oxidoreductase activity, acting on a sulfur group of donors, NAD(P) as acceptor"/>
    <property type="evidence" value="ECO:0007669"/>
    <property type="project" value="InterPro"/>
</dbReference>
<dbReference type="GO" id="GO:0050660">
    <property type="term" value="F:flavin adenine dinucleotide binding"/>
    <property type="evidence" value="ECO:0007669"/>
    <property type="project" value="TreeGrafter"/>
</dbReference>
<comment type="cofactor">
    <cofactor evidence="1">
        <name>FAD</name>
        <dbReference type="ChEBI" id="CHEBI:57692"/>
    </cofactor>
</comment>
<keyword evidence="8 9" id="KW-0676">Redox-active center</keyword>
<dbReference type="Pfam" id="PF07992">
    <property type="entry name" value="Pyr_redox_2"/>
    <property type="match status" value="1"/>
</dbReference>
<dbReference type="Pfam" id="PF02852">
    <property type="entry name" value="Pyr_redox_dim"/>
    <property type="match status" value="1"/>
</dbReference>